<accession>A0ABT0D0K6</accession>
<evidence type="ECO:0008006" key="4">
    <source>
        <dbReference type="Google" id="ProtNLM"/>
    </source>
</evidence>
<comment type="caution">
    <text evidence="2">The sequence shown here is derived from an EMBL/GenBank/DDBJ whole genome shotgun (WGS) entry which is preliminary data.</text>
</comment>
<dbReference type="InterPro" id="IPR029058">
    <property type="entry name" value="AB_hydrolase_fold"/>
</dbReference>
<dbReference type="EMBL" id="JALAYX010000003">
    <property type="protein sequence ID" value="MCJ8238963.1"/>
    <property type="molecule type" value="Genomic_DNA"/>
</dbReference>
<keyword evidence="3" id="KW-1185">Reference proteome</keyword>
<dbReference type="Proteomes" id="UP001522662">
    <property type="component" value="Unassembled WGS sequence"/>
</dbReference>
<organism evidence="2 3">
    <name type="scientific">Peteryoungia algae</name>
    <dbReference type="NCBI Taxonomy" id="2919917"/>
    <lineage>
        <taxon>Bacteria</taxon>
        <taxon>Pseudomonadati</taxon>
        <taxon>Pseudomonadota</taxon>
        <taxon>Alphaproteobacteria</taxon>
        <taxon>Hyphomicrobiales</taxon>
        <taxon>Rhizobiaceae</taxon>
        <taxon>Peteryoungia</taxon>
    </lineage>
</organism>
<keyword evidence="1" id="KW-0812">Transmembrane</keyword>
<name>A0ABT0D0K6_9HYPH</name>
<dbReference type="SUPFAM" id="SSF53474">
    <property type="entry name" value="alpha/beta-Hydrolases"/>
    <property type="match status" value="1"/>
</dbReference>
<sequence length="384" mass="42732">MIHSRIVLHFPGFEPLDAEAHRRRYQRSAAQTSSVWQARFDVGALSVDGAGAHFPVDAEVAGWTTRSGIHVFDHNALITAMRSEPVWMQVAKGFKAGFDVVRQGGAWGYFRHAWRFGLFFLFPFLFLSAGMALGVNIAAIPSVLDLSPWWFLLTVPAGVLVFRYGVIPFSNRYHVLHLLADWRLAVAIAEDRPEVSSLIERAVDQAVEALRQPSDEILVTSHSMGANFAISVIARLLEKAPDILMGRRIVFVALGGAALQCSLLSEAALLRSRIGALARQPDVDWFDIQCLTDPIHLYKCNTVALSGHADAPQPKLVFIRFKHAMSIERYEKNRCDFLRMHRQYVLGPDQPSGFDFTLMTAGPLPAKSFEALQSTRAPVIDPRS</sequence>
<protein>
    <recommendedName>
        <fullName evidence="4">Transmembrane protein</fullName>
    </recommendedName>
</protein>
<feature type="transmembrane region" description="Helical" evidence="1">
    <location>
        <begin position="118"/>
        <end position="140"/>
    </location>
</feature>
<gene>
    <name evidence="2" type="ORF">MKJ03_11535</name>
</gene>
<reference evidence="2 3" key="1">
    <citation type="submission" date="2022-03" db="EMBL/GenBank/DDBJ databases">
        <title>Rhizobium SSM4.3 sp. nov., isolated from Sediment (Gouqi Island).</title>
        <authorList>
            <person name="Chen G."/>
        </authorList>
    </citation>
    <scope>NUCLEOTIDE SEQUENCE [LARGE SCALE GENOMIC DNA]</scope>
    <source>
        <strain evidence="2 3">SSM4.3</strain>
    </source>
</reference>
<dbReference type="RefSeq" id="WP_245136735.1">
    <property type="nucleotide sequence ID" value="NZ_CP128477.1"/>
</dbReference>
<keyword evidence="1" id="KW-1133">Transmembrane helix</keyword>
<proteinExistence type="predicted"/>
<feature type="transmembrane region" description="Helical" evidence="1">
    <location>
        <begin position="146"/>
        <end position="166"/>
    </location>
</feature>
<evidence type="ECO:0000313" key="3">
    <source>
        <dbReference type="Proteomes" id="UP001522662"/>
    </source>
</evidence>
<keyword evidence="1" id="KW-0472">Membrane</keyword>
<evidence type="ECO:0000313" key="2">
    <source>
        <dbReference type="EMBL" id="MCJ8238963.1"/>
    </source>
</evidence>
<evidence type="ECO:0000256" key="1">
    <source>
        <dbReference type="SAM" id="Phobius"/>
    </source>
</evidence>